<dbReference type="SUPFAM" id="SSF57667">
    <property type="entry name" value="beta-beta-alpha zinc fingers"/>
    <property type="match status" value="1"/>
</dbReference>
<name>A0A1Q3AFH7_ZYGRO</name>
<organism evidence="11 12">
    <name type="scientific">Zygosaccharomyces rouxii</name>
    <dbReference type="NCBI Taxonomy" id="4956"/>
    <lineage>
        <taxon>Eukaryota</taxon>
        <taxon>Fungi</taxon>
        <taxon>Dikarya</taxon>
        <taxon>Ascomycota</taxon>
        <taxon>Saccharomycotina</taxon>
        <taxon>Saccharomycetes</taxon>
        <taxon>Saccharomycetales</taxon>
        <taxon>Saccharomycetaceae</taxon>
        <taxon>Zygosaccharomyces</taxon>
    </lineage>
</organism>
<keyword evidence="3" id="KW-0677">Repeat</keyword>
<dbReference type="PROSITE" id="PS50157">
    <property type="entry name" value="ZINC_FINGER_C2H2_2"/>
    <property type="match status" value="2"/>
</dbReference>
<evidence type="ECO:0000256" key="3">
    <source>
        <dbReference type="ARBA" id="ARBA00022737"/>
    </source>
</evidence>
<keyword evidence="5" id="KW-0862">Zinc</keyword>
<dbReference type="AlphaFoldDB" id="A0A1Q3AFH7"/>
<sequence length="136" mass="15684">MAVKVEMGSPQREIPQQVKLPPISMLVPASYVQEQLYLPPLAAQQQQQQQQQQKQNVKDGLNPVIRLRKQCPVCGKICSRPSTLKTHFLIHTGDTPFKCTWQNCHKSFNVKSNMLRHLKSHERRLAKQASQTNQRF</sequence>
<dbReference type="GO" id="GO:0005634">
    <property type="term" value="C:nucleus"/>
    <property type="evidence" value="ECO:0007669"/>
    <property type="project" value="UniProtKB-SubCell"/>
</dbReference>
<evidence type="ECO:0000256" key="5">
    <source>
        <dbReference type="ARBA" id="ARBA00022833"/>
    </source>
</evidence>
<evidence type="ECO:0000313" key="11">
    <source>
        <dbReference type="EMBL" id="GAV54375.1"/>
    </source>
</evidence>
<dbReference type="PROSITE" id="PS00028">
    <property type="entry name" value="ZINC_FINGER_C2H2_1"/>
    <property type="match status" value="2"/>
</dbReference>
<gene>
    <name evidence="11" type="ORF">ZYGR_0AL01070</name>
</gene>
<dbReference type="GO" id="GO:0000978">
    <property type="term" value="F:RNA polymerase II cis-regulatory region sequence-specific DNA binding"/>
    <property type="evidence" value="ECO:0007669"/>
    <property type="project" value="TreeGrafter"/>
</dbReference>
<accession>A0A1Q3AFH7</accession>
<evidence type="ECO:0000313" key="12">
    <source>
        <dbReference type="Proteomes" id="UP000187013"/>
    </source>
</evidence>
<dbReference type="InterPro" id="IPR013087">
    <property type="entry name" value="Znf_C2H2_type"/>
</dbReference>
<evidence type="ECO:0000256" key="1">
    <source>
        <dbReference type="ARBA" id="ARBA00004123"/>
    </source>
</evidence>
<feature type="domain" description="C2H2-type" evidence="10">
    <location>
        <begin position="97"/>
        <end position="126"/>
    </location>
</feature>
<dbReference type="OrthoDB" id="6077919at2759"/>
<feature type="domain" description="C2H2-type" evidence="10">
    <location>
        <begin position="69"/>
        <end position="96"/>
    </location>
</feature>
<proteinExistence type="predicted"/>
<dbReference type="GO" id="GO:0008270">
    <property type="term" value="F:zinc ion binding"/>
    <property type="evidence" value="ECO:0007669"/>
    <property type="project" value="UniProtKB-KW"/>
</dbReference>
<keyword evidence="8" id="KW-0539">Nucleus</keyword>
<comment type="subcellular location">
    <subcellularLocation>
        <location evidence="1">Nucleus</location>
    </subcellularLocation>
</comment>
<keyword evidence="2" id="KW-0479">Metal-binding</keyword>
<evidence type="ECO:0000256" key="2">
    <source>
        <dbReference type="ARBA" id="ARBA00022723"/>
    </source>
</evidence>
<protein>
    <recommendedName>
        <fullName evidence="10">C2H2-type domain-containing protein</fullName>
    </recommendedName>
</protein>
<dbReference type="Proteomes" id="UP000187013">
    <property type="component" value="Unassembled WGS sequence"/>
</dbReference>
<dbReference type="SMART" id="SM00355">
    <property type="entry name" value="ZnF_C2H2"/>
    <property type="match status" value="2"/>
</dbReference>
<evidence type="ECO:0000256" key="4">
    <source>
        <dbReference type="ARBA" id="ARBA00022771"/>
    </source>
</evidence>
<evidence type="ECO:0000256" key="8">
    <source>
        <dbReference type="ARBA" id="ARBA00023242"/>
    </source>
</evidence>
<evidence type="ECO:0000259" key="10">
    <source>
        <dbReference type="PROSITE" id="PS50157"/>
    </source>
</evidence>
<dbReference type="Pfam" id="PF00096">
    <property type="entry name" value="zf-C2H2"/>
    <property type="match status" value="2"/>
</dbReference>
<evidence type="ECO:0000256" key="7">
    <source>
        <dbReference type="ARBA" id="ARBA00023163"/>
    </source>
</evidence>
<keyword evidence="6" id="KW-0805">Transcription regulation</keyword>
<dbReference type="PANTHER" id="PTHR23235">
    <property type="entry name" value="KRUEPPEL-LIKE TRANSCRIPTION FACTOR"/>
    <property type="match status" value="1"/>
</dbReference>
<dbReference type="PANTHER" id="PTHR23235:SF142">
    <property type="entry name" value="ZINC FINGER PROTEIN 384"/>
    <property type="match status" value="1"/>
</dbReference>
<reference evidence="11 12" key="1">
    <citation type="submission" date="2016-08" db="EMBL/GenBank/DDBJ databases">
        <title>Draft genome sequence of allopolyploid Zygosaccharomyces rouxii.</title>
        <authorList>
            <person name="Watanabe J."/>
            <person name="Uehara K."/>
            <person name="Mogi Y."/>
            <person name="Tsukioka Y."/>
        </authorList>
    </citation>
    <scope>NUCLEOTIDE SEQUENCE [LARGE SCALE GENOMIC DNA]</scope>
    <source>
        <strain evidence="11 12">NBRC 110957</strain>
    </source>
</reference>
<dbReference type="GO" id="GO:0000981">
    <property type="term" value="F:DNA-binding transcription factor activity, RNA polymerase II-specific"/>
    <property type="evidence" value="ECO:0007669"/>
    <property type="project" value="TreeGrafter"/>
</dbReference>
<evidence type="ECO:0000256" key="6">
    <source>
        <dbReference type="ARBA" id="ARBA00023015"/>
    </source>
</evidence>
<keyword evidence="4 9" id="KW-0863">Zinc-finger</keyword>
<dbReference type="FunFam" id="3.30.160.60:FF:000594">
    <property type="entry name" value="Transcription factor HIVEP2"/>
    <property type="match status" value="1"/>
</dbReference>
<dbReference type="Gene3D" id="3.30.160.60">
    <property type="entry name" value="Classic Zinc Finger"/>
    <property type="match status" value="2"/>
</dbReference>
<dbReference type="InterPro" id="IPR036236">
    <property type="entry name" value="Znf_C2H2_sf"/>
</dbReference>
<keyword evidence="7" id="KW-0804">Transcription</keyword>
<dbReference type="EMBL" id="BDGX01000038">
    <property type="protein sequence ID" value="GAV54375.1"/>
    <property type="molecule type" value="Genomic_DNA"/>
</dbReference>
<comment type="caution">
    <text evidence="11">The sequence shown here is derived from an EMBL/GenBank/DDBJ whole genome shotgun (WGS) entry which is preliminary data.</text>
</comment>
<evidence type="ECO:0000256" key="9">
    <source>
        <dbReference type="PROSITE-ProRule" id="PRU00042"/>
    </source>
</evidence>